<dbReference type="GO" id="GO:0006313">
    <property type="term" value="P:DNA transposition"/>
    <property type="evidence" value="ECO:0007669"/>
    <property type="project" value="TreeGrafter"/>
</dbReference>
<sequence>MRPNYNQIMCHHCSEKSRVRRHGKARSGLQRYFCSNCRRTFQINYIYQGNERKILQLIEAMYEQGKSRSEICLSLGISHAVVDRYLYLLLIEENT</sequence>
<evidence type="ECO:0000313" key="1">
    <source>
        <dbReference type="EMBL" id="SQI40833.1"/>
    </source>
</evidence>
<protein>
    <submittedName>
        <fullName evidence="1">Transposase and inactivated derivatives</fullName>
    </submittedName>
</protein>
<accession>A0A2X4UPR1</accession>
<dbReference type="InterPro" id="IPR051252">
    <property type="entry name" value="IS1_transposase_InsA"/>
</dbReference>
<dbReference type="KEGG" id="lri:NCTC12151_01763"/>
<dbReference type="AlphaFoldDB" id="A0A2X4UPR1"/>
<keyword evidence="2" id="KW-1185">Reference proteome</keyword>
<name>A0A2X4UPR1_9GAMM</name>
<reference evidence="1 2" key="1">
    <citation type="submission" date="2018-06" db="EMBL/GenBank/DDBJ databases">
        <authorList>
            <consortium name="Pathogen Informatics"/>
            <person name="Doyle S."/>
        </authorList>
    </citation>
    <scope>NUCLEOTIDE SEQUENCE [LARGE SCALE GENOMIC DNA]</scope>
    <source>
        <strain evidence="1 2">NCTC12151</strain>
    </source>
</reference>
<proteinExistence type="predicted"/>
<dbReference type="OrthoDB" id="6637111at2"/>
<dbReference type="RefSeq" id="WP_111740292.1">
    <property type="nucleotide sequence ID" value="NZ_LR698987.1"/>
</dbReference>
<gene>
    <name evidence="1" type="ORF">NCTC12151_01763</name>
</gene>
<dbReference type="Proteomes" id="UP000249005">
    <property type="component" value="Chromosome 1"/>
</dbReference>
<dbReference type="EMBL" id="LS483470">
    <property type="protein sequence ID" value="SQI40833.1"/>
    <property type="molecule type" value="Genomic_DNA"/>
</dbReference>
<evidence type="ECO:0000313" key="2">
    <source>
        <dbReference type="Proteomes" id="UP000249005"/>
    </source>
</evidence>
<dbReference type="PANTHER" id="PTHR47923:SF1">
    <property type="entry name" value="INSERTION ELEMENT IS1 1 PROTEIN INSA-RELATED"/>
    <property type="match status" value="1"/>
</dbReference>
<organism evidence="1 2">
    <name type="scientific">Leminorella richardii</name>
    <dbReference type="NCBI Taxonomy" id="158841"/>
    <lineage>
        <taxon>Bacteria</taxon>
        <taxon>Pseudomonadati</taxon>
        <taxon>Pseudomonadota</taxon>
        <taxon>Gammaproteobacteria</taxon>
        <taxon>Enterobacterales</taxon>
        <taxon>Budviciaceae</taxon>
        <taxon>Leminorella</taxon>
    </lineage>
</organism>
<dbReference type="PANTHER" id="PTHR47923">
    <property type="entry name" value="INSERTION ELEMENT IS1 1 PROTEIN INSA-RELATED"/>
    <property type="match status" value="1"/>
</dbReference>